<keyword evidence="1" id="KW-0812">Transmembrane</keyword>
<comment type="caution">
    <text evidence="2">The sequence shown here is derived from an EMBL/GenBank/DDBJ whole genome shotgun (WGS) entry which is preliminary data.</text>
</comment>
<evidence type="ECO:0000256" key="1">
    <source>
        <dbReference type="SAM" id="Phobius"/>
    </source>
</evidence>
<reference evidence="2" key="1">
    <citation type="journal article" date="2015" name="Nature">
        <title>Complex archaea that bridge the gap between prokaryotes and eukaryotes.</title>
        <authorList>
            <person name="Spang A."/>
            <person name="Saw J.H."/>
            <person name="Jorgensen S.L."/>
            <person name="Zaremba-Niedzwiedzka K."/>
            <person name="Martijn J."/>
            <person name="Lind A.E."/>
            <person name="van Eijk R."/>
            <person name="Schleper C."/>
            <person name="Guy L."/>
            <person name="Ettema T.J."/>
        </authorList>
    </citation>
    <scope>NUCLEOTIDE SEQUENCE</scope>
</reference>
<dbReference type="EMBL" id="LAZR01056351">
    <property type="protein sequence ID" value="KKK74375.1"/>
    <property type="molecule type" value="Genomic_DNA"/>
</dbReference>
<name>A0A0F8YL05_9ZZZZ</name>
<gene>
    <name evidence="2" type="ORF">LCGC14_2884400</name>
</gene>
<keyword evidence="1" id="KW-1133">Transmembrane helix</keyword>
<organism evidence="2">
    <name type="scientific">marine sediment metagenome</name>
    <dbReference type="NCBI Taxonomy" id="412755"/>
    <lineage>
        <taxon>unclassified sequences</taxon>
        <taxon>metagenomes</taxon>
        <taxon>ecological metagenomes</taxon>
    </lineage>
</organism>
<protein>
    <submittedName>
        <fullName evidence="2">Uncharacterized protein</fullName>
    </submittedName>
</protein>
<accession>A0A0F8YL05</accession>
<feature type="transmembrane region" description="Helical" evidence="1">
    <location>
        <begin position="12"/>
        <end position="29"/>
    </location>
</feature>
<proteinExistence type="predicted"/>
<evidence type="ECO:0000313" key="2">
    <source>
        <dbReference type="EMBL" id="KKK74375.1"/>
    </source>
</evidence>
<keyword evidence="1" id="KW-0472">Membrane</keyword>
<sequence length="73" mass="8778">MKKASINDIYNWNLIIYSLKLQIINNLFYNKKKKLILKKDFKRFYNSTLENRINATAKNRIQQTPKIKGPQFT</sequence>
<dbReference type="AlphaFoldDB" id="A0A0F8YL05"/>